<gene>
    <name evidence="2" type="ORF">DFP72DRAFT_899204</name>
</gene>
<dbReference type="SMART" id="SM00256">
    <property type="entry name" value="FBOX"/>
    <property type="match status" value="1"/>
</dbReference>
<organism evidence="2 3">
    <name type="scientific">Ephemerocybe angulata</name>
    <dbReference type="NCBI Taxonomy" id="980116"/>
    <lineage>
        <taxon>Eukaryota</taxon>
        <taxon>Fungi</taxon>
        <taxon>Dikarya</taxon>
        <taxon>Basidiomycota</taxon>
        <taxon>Agaricomycotina</taxon>
        <taxon>Agaricomycetes</taxon>
        <taxon>Agaricomycetidae</taxon>
        <taxon>Agaricales</taxon>
        <taxon>Agaricineae</taxon>
        <taxon>Psathyrellaceae</taxon>
        <taxon>Ephemerocybe</taxon>
    </lineage>
</organism>
<keyword evidence="3" id="KW-1185">Reference proteome</keyword>
<dbReference type="EMBL" id="JACGCI010000034">
    <property type="protein sequence ID" value="KAF6754481.1"/>
    <property type="molecule type" value="Genomic_DNA"/>
</dbReference>
<evidence type="ECO:0000313" key="2">
    <source>
        <dbReference type="EMBL" id="KAF6754481.1"/>
    </source>
</evidence>
<sequence>MAHFLELPDDILFVILSSLSPEDLLSVQQTCRGMHVLGSADHVWHALQIDLPLDLQSADSGSGTSSHPAALIRQSTIRALRLDQNWHKPKESRIKLTRIPHTDIVDQIQLVGKEHVLTLSRSGNLATFLTLWRTTVAISSVARIEIPNASKFSASLEDGKLVVASLSSDHYGKGSLRLYDLALDDAEESCQFEEVFCQSLSEPGNAFFDVHVVGRTAISGIAALNGSICYKLLLVDVDSRKFDYFDMPSEGVQSVRFKLYRDFIFMGAIEGARTLTFLQYDVRAMGPCQAPIPIRKHEVCDLSRDSPLTYEYHISTEPTVHGTKYFPVAVQHTPDSANRRAITIYKIPLLPKRATETVQSGPTLWMTRDSTTDVFCLGETGFRAVWLERWWDADEFHFAKAALGPEGPSNDKRVVQPLWPAHLGLPFEPHACHAIYFEEATGRICFSLHTEEVYLMEF</sequence>
<dbReference type="AlphaFoldDB" id="A0A8H6HX26"/>
<protein>
    <recommendedName>
        <fullName evidence="1">F-box domain-containing protein</fullName>
    </recommendedName>
</protein>
<dbReference type="Proteomes" id="UP000521943">
    <property type="component" value="Unassembled WGS sequence"/>
</dbReference>
<evidence type="ECO:0000259" key="1">
    <source>
        <dbReference type="PROSITE" id="PS50181"/>
    </source>
</evidence>
<accession>A0A8H6HX26</accession>
<proteinExistence type="predicted"/>
<comment type="caution">
    <text evidence="2">The sequence shown here is derived from an EMBL/GenBank/DDBJ whole genome shotgun (WGS) entry which is preliminary data.</text>
</comment>
<dbReference type="OrthoDB" id="424465at2759"/>
<dbReference type="Gene3D" id="1.20.1280.50">
    <property type="match status" value="1"/>
</dbReference>
<dbReference type="Pfam" id="PF12937">
    <property type="entry name" value="F-box-like"/>
    <property type="match status" value="1"/>
</dbReference>
<dbReference type="InterPro" id="IPR036047">
    <property type="entry name" value="F-box-like_dom_sf"/>
</dbReference>
<dbReference type="PROSITE" id="PS50181">
    <property type="entry name" value="FBOX"/>
    <property type="match status" value="1"/>
</dbReference>
<dbReference type="SUPFAM" id="SSF81383">
    <property type="entry name" value="F-box domain"/>
    <property type="match status" value="1"/>
</dbReference>
<name>A0A8H6HX26_9AGAR</name>
<reference evidence="2 3" key="1">
    <citation type="submission" date="2020-07" db="EMBL/GenBank/DDBJ databases">
        <title>Comparative genomics of pyrophilous fungi reveals a link between fire events and developmental genes.</title>
        <authorList>
            <consortium name="DOE Joint Genome Institute"/>
            <person name="Steindorff A.S."/>
            <person name="Carver A."/>
            <person name="Calhoun S."/>
            <person name="Stillman K."/>
            <person name="Liu H."/>
            <person name="Lipzen A."/>
            <person name="Pangilinan J."/>
            <person name="Labutti K."/>
            <person name="Bruns T.D."/>
            <person name="Grigoriev I.V."/>
        </authorList>
    </citation>
    <scope>NUCLEOTIDE SEQUENCE [LARGE SCALE GENOMIC DNA]</scope>
    <source>
        <strain evidence="2 3">CBS 144469</strain>
    </source>
</reference>
<dbReference type="InterPro" id="IPR001810">
    <property type="entry name" value="F-box_dom"/>
</dbReference>
<feature type="domain" description="F-box" evidence="1">
    <location>
        <begin position="1"/>
        <end position="47"/>
    </location>
</feature>
<evidence type="ECO:0000313" key="3">
    <source>
        <dbReference type="Proteomes" id="UP000521943"/>
    </source>
</evidence>